<accession>A0A9J6C0X2</accession>
<organism evidence="1 2">
    <name type="scientific">Polypedilum vanderplanki</name>
    <name type="common">Sleeping chironomid midge</name>
    <dbReference type="NCBI Taxonomy" id="319348"/>
    <lineage>
        <taxon>Eukaryota</taxon>
        <taxon>Metazoa</taxon>
        <taxon>Ecdysozoa</taxon>
        <taxon>Arthropoda</taxon>
        <taxon>Hexapoda</taxon>
        <taxon>Insecta</taxon>
        <taxon>Pterygota</taxon>
        <taxon>Neoptera</taxon>
        <taxon>Endopterygota</taxon>
        <taxon>Diptera</taxon>
        <taxon>Nematocera</taxon>
        <taxon>Chironomoidea</taxon>
        <taxon>Chironomidae</taxon>
        <taxon>Chironominae</taxon>
        <taxon>Polypedilum</taxon>
        <taxon>Polypedilum</taxon>
    </lineage>
</organism>
<protein>
    <submittedName>
        <fullName evidence="1">Uncharacterized protein</fullName>
    </submittedName>
</protein>
<dbReference type="Proteomes" id="UP001107558">
    <property type="component" value="Chromosome 2"/>
</dbReference>
<dbReference type="EMBL" id="JADBJN010000002">
    <property type="protein sequence ID" value="KAG5675134.1"/>
    <property type="molecule type" value="Genomic_DNA"/>
</dbReference>
<dbReference type="OrthoDB" id="10495236at2759"/>
<dbReference type="AlphaFoldDB" id="A0A9J6C0X2"/>
<keyword evidence="2" id="KW-1185">Reference proteome</keyword>
<proteinExistence type="predicted"/>
<evidence type="ECO:0000313" key="2">
    <source>
        <dbReference type="Proteomes" id="UP001107558"/>
    </source>
</evidence>
<evidence type="ECO:0000313" key="1">
    <source>
        <dbReference type="EMBL" id="KAG5675134.1"/>
    </source>
</evidence>
<sequence length="70" mass="8028">MIKLDEIAAPTTILTTEQSFLNKIKNRVMKKPNSAIVDYTEEWRNGNGNEAGNYKKIIFMPISIKKCIRV</sequence>
<gene>
    <name evidence="1" type="ORF">PVAND_005063</name>
</gene>
<comment type="caution">
    <text evidence="1">The sequence shown here is derived from an EMBL/GenBank/DDBJ whole genome shotgun (WGS) entry which is preliminary data.</text>
</comment>
<name>A0A9J6C0X2_POLVA</name>
<reference evidence="1" key="1">
    <citation type="submission" date="2021-03" db="EMBL/GenBank/DDBJ databases">
        <title>Chromosome level genome of the anhydrobiotic midge Polypedilum vanderplanki.</title>
        <authorList>
            <person name="Yoshida Y."/>
            <person name="Kikawada T."/>
            <person name="Gusev O."/>
        </authorList>
    </citation>
    <scope>NUCLEOTIDE SEQUENCE</scope>
    <source>
        <strain evidence="1">NIAS01</strain>
        <tissue evidence="1">Whole body or cell culture</tissue>
    </source>
</reference>